<evidence type="ECO:0000259" key="1">
    <source>
        <dbReference type="Pfam" id="PF13579"/>
    </source>
</evidence>
<dbReference type="InterPro" id="IPR028098">
    <property type="entry name" value="Glyco_trans_4-like_N"/>
</dbReference>
<dbReference type="CDD" id="cd03794">
    <property type="entry name" value="GT4_WbuB-like"/>
    <property type="match status" value="1"/>
</dbReference>
<feature type="domain" description="Glycosyltransferase subfamily 4-like N-terminal" evidence="1">
    <location>
        <begin position="1"/>
        <end position="189"/>
    </location>
</feature>
<evidence type="ECO:0000313" key="2">
    <source>
        <dbReference type="EMBL" id="EMG37418.1"/>
    </source>
</evidence>
<dbReference type="SUPFAM" id="SSF53756">
    <property type="entry name" value="UDP-Glycosyltransferase/glycogen phosphorylase"/>
    <property type="match status" value="1"/>
</dbReference>
<dbReference type="Gene3D" id="3.40.50.2000">
    <property type="entry name" value="Glycogen Phosphorylase B"/>
    <property type="match status" value="2"/>
</dbReference>
<keyword evidence="2" id="KW-0808">Transferase</keyword>
<dbReference type="EMBL" id="AOSV01000018">
    <property type="protein sequence ID" value="EMG37418.1"/>
    <property type="molecule type" value="Genomic_DNA"/>
</dbReference>
<dbReference type="Pfam" id="PF13579">
    <property type="entry name" value="Glyco_trans_4_4"/>
    <property type="match status" value="1"/>
</dbReference>
<evidence type="ECO:0000313" key="3">
    <source>
        <dbReference type="Proteomes" id="UP000011922"/>
    </source>
</evidence>
<dbReference type="PANTHER" id="PTHR45947">
    <property type="entry name" value="SULFOQUINOVOSYL TRANSFERASE SQD2"/>
    <property type="match status" value="1"/>
</dbReference>
<dbReference type="NCBIfam" id="NF007640">
    <property type="entry name" value="PRK10307.1"/>
    <property type="match status" value="1"/>
</dbReference>
<gene>
    <name evidence="2" type="ORF">PCS_01708</name>
</gene>
<dbReference type="Pfam" id="PF13692">
    <property type="entry name" value="Glyco_trans_1_4"/>
    <property type="match status" value="1"/>
</dbReference>
<dbReference type="Proteomes" id="UP000011922">
    <property type="component" value="Unassembled WGS sequence"/>
</dbReference>
<accession>M5Q2H1</accession>
<protein>
    <submittedName>
        <fullName evidence="2">Glycosyltransferase</fullName>
    </submittedName>
</protein>
<dbReference type="AlphaFoldDB" id="M5Q2H1"/>
<name>M5Q2H1_DESAF</name>
<reference evidence="2 3" key="1">
    <citation type="journal article" date="2013" name="Genome Announc.">
        <title>Draft Genome Sequence for Desulfovibrio africanus Strain PCS.</title>
        <authorList>
            <person name="Brown S.D."/>
            <person name="Utturkar S.M."/>
            <person name="Arkin A.P."/>
            <person name="Deutschbauer A.M."/>
            <person name="Elias D.A."/>
            <person name="Hazen T.C."/>
            <person name="Chakraborty R."/>
        </authorList>
    </citation>
    <scope>NUCLEOTIDE SEQUENCE [LARGE SCALE GENOMIC DNA]</scope>
    <source>
        <strain evidence="2 3">PCS</strain>
    </source>
</reference>
<dbReference type="PATRIC" id="fig|1262666.3.peg.1728"/>
<organism evidence="2 3">
    <name type="scientific">Desulfocurvibacter africanus PCS</name>
    <dbReference type="NCBI Taxonomy" id="1262666"/>
    <lineage>
        <taxon>Bacteria</taxon>
        <taxon>Pseudomonadati</taxon>
        <taxon>Thermodesulfobacteriota</taxon>
        <taxon>Desulfovibrionia</taxon>
        <taxon>Desulfovibrionales</taxon>
        <taxon>Desulfovibrionaceae</taxon>
        <taxon>Desulfocurvibacter</taxon>
    </lineage>
</organism>
<dbReference type="PANTHER" id="PTHR45947:SF3">
    <property type="entry name" value="SULFOQUINOVOSYL TRANSFERASE SQD2"/>
    <property type="match status" value="1"/>
</dbReference>
<dbReference type="GO" id="GO:0016758">
    <property type="term" value="F:hexosyltransferase activity"/>
    <property type="evidence" value="ECO:0007669"/>
    <property type="project" value="TreeGrafter"/>
</dbReference>
<dbReference type="InterPro" id="IPR050194">
    <property type="entry name" value="Glycosyltransferase_grp1"/>
</dbReference>
<sequence>MGKYTAEMAEGLALRGFDVRVVTARPYYPWWRAAPKSAGWAWREERSGVRVQRCPLHVPAEPGGLSRVAHLASFAVSSLPVLTMNLAWRPQVVLAVAPTLACAPAALALARVCGAAAWLHVQDLELDLSQAMELIPGGPLGKAGLALAHGLERLLLTRFDRVSAVSRSMGLALERKGVQPERISLLPNWADLEVFKPIERMEGQGVLRSMLGVEPGRRIVLYAGSMGRKQDLDLAALAARLLVQEERADAPLFVFCGQGPELERLAQDHGDVPNLRFLPLQPEATHAAMLAEADAHLLPQRPGADGRCMPSKLVSILACGGPVVATAAPGSELARVVNEAGGQVVQHADAESLANNVAGLLADNDMHQTARTAARGYAELHMDKRTILDGLGRSLLELIQCDGDPAGKGRDLGWTED</sequence>
<comment type="caution">
    <text evidence="2">The sequence shown here is derived from an EMBL/GenBank/DDBJ whole genome shotgun (WGS) entry which is preliminary data.</text>
</comment>
<proteinExistence type="predicted"/>